<accession>E4PPU3</accession>
<dbReference type="EMBL" id="CP001978">
    <property type="protein sequence ID" value="ADP96444.1"/>
    <property type="molecule type" value="Genomic_DNA"/>
</dbReference>
<name>E4PPU3_MARAH</name>
<dbReference type="PATRIC" id="fig|225937.3.peg.689"/>
<feature type="compositionally biased region" description="Gly residues" evidence="1">
    <location>
        <begin position="63"/>
        <end position="73"/>
    </location>
</feature>
<evidence type="ECO:0000313" key="2">
    <source>
        <dbReference type="EMBL" id="ADP96444.1"/>
    </source>
</evidence>
<reference evidence="2 3" key="1">
    <citation type="journal article" date="2010" name="Stand. Genomic Sci.">
        <title>Complete genome sequence of Marinobacter adhaerens type strain (HP15), a diatom-interacting marine microorganism.</title>
        <authorList>
            <person name="Gardes A."/>
            <person name="Kaeppel E."/>
            <person name="Shehzad A."/>
            <person name="Seebah S."/>
            <person name="Teeling H."/>
            <person name="Yarza P."/>
            <person name="Glockner F.O."/>
            <person name="Grossart H.P."/>
            <person name="Ullrich M.S."/>
        </authorList>
    </citation>
    <scope>NUCLEOTIDE SEQUENCE [LARGE SCALE GENOMIC DNA]</scope>
    <source>
        <strain evidence="3">DSM 23420 / HP15</strain>
    </source>
</reference>
<protein>
    <submittedName>
        <fullName evidence="2">Uncharacterized protein</fullName>
    </submittedName>
</protein>
<gene>
    <name evidence="2" type="ordered locus">HP15_680</name>
</gene>
<dbReference type="STRING" id="225937.HP15_680"/>
<dbReference type="HOGENOM" id="CLU_176290_0_0_6"/>
<reference evidence="3" key="2">
    <citation type="submission" date="2010-02" db="EMBL/GenBank/DDBJ databases">
        <title>Complete genome sequence of Marinobacter adhaerens type strain (HP15).</title>
        <authorList>
            <person name="Gaerdes A.A.M."/>
            <person name="Kaeppel E."/>
            <person name="Shezad A."/>
            <person name="Seebah S."/>
            <person name="Teeling H."/>
            <person name="Yarza P."/>
            <person name="Gloeckner F.O."/>
            <person name="Ullrich M.S."/>
        </authorList>
    </citation>
    <scope>NUCLEOTIDE SEQUENCE [LARGE SCALE GENOMIC DNA]</scope>
    <source>
        <strain evidence="3">DSM 23420 / HP15</strain>
    </source>
</reference>
<sequence>MFYELPCDHCESSGVVCKETGEGLPASELILQLRLRLNEKEQEIKGLHRQLADERAKDDSRGYGAGGSRYHGD</sequence>
<dbReference type="AlphaFoldDB" id="E4PPU3"/>
<feature type="region of interest" description="Disordered" evidence="1">
    <location>
        <begin position="47"/>
        <end position="73"/>
    </location>
</feature>
<evidence type="ECO:0000313" key="3">
    <source>
        <dbReference type="Proteomes" id="UP000007077"/>
    </source>
</evidence>
<dbReference type="Proteomes" id="UP000007077">
    <property type="component" value="Chromosome"/>
</dbReference>
<feature type="compositionally biased region" description="Basic and acidic residues" evidence="1">
    <location>
        <begin position="47"/>
        <end position="61"/>
    </location>
</feature>
<proteinExistence type="predicted"/>
<evidence type="ECO:0000256" key="1">
    <source>
        <dbReference type="SAM" id="MobiDB-lite"/>
    </source>
</evidence>
<dbReference type="KEGG" id="mad:HP15_680"/>
<organism evidence="2 3">
    <name type="scientific">Marinobacter adhaerens (strain DSM 23420 / HP15)</name>
    <dbReference type="NCBI Taxonomy" id="225937"/>
    <lineage>
        <taxon>Bacteria</taxon>
        <taxon>Pseudomonadati</taxon>
        <taxon>Pseudomonadota</taxon>
        <taxon>Gammaproteobacteria</taxon>
        <taxon>Pseudomonadales</taxon>
        <taxon>Marinobacteraceae</taxon>
        <taxon>Marinobacter</taxon>
    </lineage>
</organism>